<dbReference type="RefSeq" id="WP_271918452.1">
    <property type="nucleotide sequence ID" value="NZ_JAQNDO010000001.1"/>
</dbReference>
<comment type="caution">
    <text evidence="2">The sequence shown here is derived from an EMBL/GenBank/DDBJ whole genome shotgun (WGS) entry which is preliminary data.</text>
</comment>
<evidence type="ECO:0008006" key="4">
    <source>
        <dbReference type="Google" id="ProtNLM"/>
    </source>
</evidence>
<organism evidence="2 3">
    <name type="scientific">Polyangium mundeleinium</name>
    <dbReference type="NCBI Taxonomy" id="2995306"/>
    <lineage>
        <taxon>Bacteria</taxon>
        <taxon>Pseudomonadati</taxon>
        <taxon>Myxococcota</taxon>
        <taxon>Polyangia</taxon>
        <taxon>Polyangiales</taxon>
        <taxon>Polyangiaceae</taxon>
        <taxon>Polyangium</taxon>
    </lineage>
</organism>
<name>A0ABT5EPI7_9BACT</name>
<evidence type="ECO:0000313" key="2">
    <source>
        <dbReference type="EMBL" id="MDC0743088.1"/>
    </source>
</evidence>
<dbReference type="Proteomes" id="UP001221411">
    <property type="component" value="Unassembled WGS sequence"/>
</dbReference>
<feature type="region of interest" description="Disordered" evidence="1">
    <location>
        <begin position="1"/>
        <end position="26"/>
    </location>
</feature>
<reference evidence="2 3" key="1">
    <citation type="submission" date="2022-11" db="EMBL/GenBank/DDBJ databases">
        <title>Minimal conservation of predation-associated metabolite biosynthetic gene clusters underscores biosynthetic potential of Myxococcota including descriptions for ten novel species: Archangium lansinium sp. nov., Myxococcus landrumus sp. nov., Nannocystis bai.</title>
        <authorList>
            <person name="Ahearne A."/>
            <person name="Stevens C."/>
            <person name="Dowd S."/>
        </authorList>
    </citation>
    <scope>NUCLEOTIDE SEQUENCE [LARGE SCALE GENOMIC DNA]</scope>
    <source>
        <strain evidence="2 3">RJM3</strain>
    </source>
</reference>
<accession>A0ABT5EPI7</accession>
<keyword evidence="3" id="KW-1185">Reference proteome</keyword>
<sequence length="86" mass="8805">MTPRLTARLANGRSEPPIGAAWGDTTLRIDPPAGGATKCVYENLFTGETMETTPTDAGLGLPLSQVLGSFPVALLARQPPGGEGVA</sequence>
<dbReference type="EMBL" id="JAQNDO010000001">
    <property type="protein sequence ID" value="MDC0743088.1"/>
    <property type="molecule type" value="Genomic_DNA"/>
</dbReference>
<protein>
    <recommendedName>
        <fullName evidence="4">Glycosyl hydrolase family 36 C-terminal domain-containing protein</fullName>
    </recommendedName>
</protein>
<evidence type="ECO:0000313" key="3">
    <source>
        <dbReference type="Proteomes" id="UP001221411"/>
    </source>
</evidence>
<evidence type="ECO:0000256" key="1">
    <source>
        <dbReference type="SAM" id="MobiDB-lite"/>
    </source>
</evidence>
<gene>
    <name evidence="2" type="ORF">POL67_17190</name>
</gene>
<proteinExistence type="predicted"/>